<reference evidence="7 8" key="1">
    <citation type="submission" date="2020-04" db="EMBL/GenBank/DDBJ databases">
        <title>Rhodospirillaceae bacterium KN72 isolated from deep sea.</title>
        <authorList>
            <person name="Zhang D.-C."/>
        </authorList>
    </citation>
    <scope>NUCLEOTIDE SEQUENCE [LARGE SCALE GENOMIC DNA]</scope>
    <source>
        <strain evidence="7 8">KN72</strain>
    </source>
</reference>
<keyword evidence="4 5" id="KW-0574">Periplasm</keyword>
<comment type="function">
    <text evidence="5">Part of the Tol-Pal system, which plays a role in outer membrane invagination during cell division and is important for maintaining outer membrane integrity.</text>
</comment>
<keyword evidence="5" id="KW-0131">Cell cycle</keyword>
<feature type="chain" id="PRO_5031665796" description="Tol-Pal system protein TolB" evidence="5">
    <location>
        <begin position="31"/>
        <end position="444"/>
    </location>
</feature>
<dbReference type="PANTHER" id="PTHR36842">
    <property type="entry name" value="PROTEIN TOLB HOMOLOG"/>
    <property type="match status" value="1"/>
</dbReference>
<dbReference type="AlphaFoldDB" id="A0A7Y0HF71"/>
<keyword evidence="8" id="KW-1185">Reference proteome</keyword>
<dbReference type="PANTHER" id="PTHR36842:SF1">
    <property type="entry name" value="PROTEIN TOLB"/>
    <property type="match status" value="1"/>
</dbReference>
<dbReference type="SUPFAM" id="SSF52964">
    <property type="entry name" value="TolB, N-terminal domain"/>
    <property type="match status" value="1"/>
</dbReference>
<dbReference type="InterPro" id="IPR011659">
    <property type="entry name" value="WD40"/>
</dbReference>
<dbReference type="EMBL" id="JABBNT010000001">
    <property type="protein sequence ID" value="NMM42939.1"/>
    <property type="molecule type" value="Genomic_DNA"/>
</dbReference>
<dbReference type="Pfam" id="PF04052">
    <property type="entry name" value="TolB_N"/>
    <property type="match status" value="1"/>
</dbReference>
<dbReference type="SUPFAM" id="SSF69304">
    <property type="entry name" value="Tricorn protease N-terminal domain"/>
    <property type="match status" value="1"/>
</dbReference>
<organism evidence="7 8">
    <name type="scientific">Pacificispira spongiicola</name>
    <dbReference type="NCBI Taxonomy" id="2729598"/>
    <lineage>
        <taxon>Bacteria</taxon>
        <taxon>Pseudomonadati</taxon>
        <taxon>Pseudomonadota</taxon>
        <taxon>Alphaproteobacteria</taxon>
        <taxon>Rhodospirillales</taxon>
        <taxon>Rhodospirillaceae</taxon>
        <taxon>Pacificispira</taxon>
    </lineage>
</organism>
<comment type="subcellular location">
    <subcellularLocation>
        <location evidence="1 5">Periplasm</location>
    </subcellularLocation>
</comment>
<gene>
    <name evidence="5 7" type="primary">tolB</name>
    <name evidence="7" type="ORF">HH303_00510</name>
</gene>
<protein>
    <recommendedName>
        <fullName evidence="5">Tol-Pal system protein TolB</fullName>
    </recommendedName>
</protein>
<dbReference type="Gene3D" id="2.120.10.30">
    <property type="entry name" value="TolB, C-terminal domain"/>
    <property type="match status" value="1"/>
</dbReference>
<dbReference type="GO" id="GO:0042597">
    <property type="term" value="C:periplasmic space"/>
    <property type="evidence" value="ECO:0007669"/>
    <property type="project" value="UniProtKB-SubCell"/>
</dbReference>
<comment type="subunit">
    <text evidence="5">The Tol-Pal system is composed of five core proteins: the inner membrane proteins TolA, TolQ and TolR, the periplasmic protein TolB and the outer membrane protein Pal. They form a network linking the inner and outer membranes and the peptidoglycan layer.</text>
</comment>
<evidence type="ECO:0000256" key="5">
    <source>
        <dbReference type="HAMAP-Rule" id="MF_00671"/>
    </source>
</evidence>
<accession>A0A7Y0HF71</accession>
<evidence type="ECO:0000256" key="1">
    <source>
        <dbReference type="ARBA" id="ARBA00004418"/>
    </source>
</evidence>
<feature type="domain" description="TolB N-terminal" evidence="6">
    <location>
        <begin position="32"/>
        <end position="138"/>
    </location>
</feature>
<name>A0A7Y0HF71_9PROT</name>
<proteinExistence type="inferred from homology"/>
<evidence type="ECO:0000256" key="4">
    <source>
        <dbReference type="ARBA" id="ARBA00022764"/>
    </source>
</evidence>
<dbReference type="NCBIfam" id="TIGR02800">
    <property type="entry name" value="propeller_TolB"/>
    <property type="match status" value="1"/>
</dbReference>
<dbReference type="InterPro" id="IPR007195">
    <property type="entry name" value="TolB_N"/>
</dbReference>
<comment type="caution">
    <text evidence="7">The sequence shown here is derived from an EMBL/GenBank/DDBJ whole genome shotgun (WGS) entry which is preliminary data.</text>
</comment>
<evidence type="ECO:0000313" key="8">
    <source>
        <dbReference type="Proteomes" id="UP000539372"/>
    </source>
</evidence>
<evidence type="ECO:0000313" key="7">
    <source>
        <dbReference type="EMBL" id="NMM42939.1"/>
    </source>
</evidence>
<dbReference type="HAMAP" id="MF_00671">
    <property type="entry name" value="TolB"/>
    <property type="match status" value="1"/>
</dbReference>
<feature type="signal peptide" evidence="5">
    <location>
        <begin position="1"/>
        <end position="30"/>
    </location>
</feature>
<dbReference type="InterPro" id="IPR014167">
    <property type="entry name" value="Tol-Pal_TolB"/>
</dbReference>
<dbReference type="RefSeq" id="WP_169624120.1">
    <property type="nucleotide sequence ID" value="NZ_JABBNT010000001.1"/>
</dbReference>
<keyword evidence="3 5" id="KW-0732">Signal</keyword>
<evidence type="ECO:0000259" key="6">
    <source>
        <dbReference type="Pfam" id="PF04052"/>
    </source>
</evidence>
<dbReference type="Pfam" id="PF07676">
    <property type="entry name" value="PD40"/>
    <property type="match status" value="3"/>
</dbReference>
<comment type="similarity">
    <text evidence="2 5">Belongs to the TolB family.</text>
</comment>
<dbReference type="Proteomes" id="UP000539372">
    <property type="component" value="Unassembled WGS sequence"/>
</dbReference>
<sequence precursor="true">MVTVMKQAFTATLALAVVILGTALSGPARAEVRIDITRGNVEPMPIAISEFFGLSAPETELGKNIADVIQNNLVNSGLFRAIDRAAFNQDSQSLAVRPRFESWRKIDAQALVSGKISTEADGRITVEFRLWDVFAAEHMLGRRYSADAASWRRIAHVVSDAIYKRITGEEGYFDSQIVYVAKSGPKDKRIHKLAIMDQDGANHRYLTDGSSLVVKPRFSPARKEIVYLDFYNNTPRVYLFNLETGRREVLGPYNGMTFSPRFSPDGNRVVMTFEENGNSEIYVMDLRTRQSTRLTKDPAIDTSPSFAPDGNRVTFESDRGGSQQIYVMNADGTDQHRISFGEGVYGTPVWSPRGDLIAFTKILRGEFFIGVMRPDGTGERLLVGGYHNEGPTWSPNGRVLMYYRETRGEKGESYLYSIDLTGYNERLIATPGYAADPAWSPLNR</sequence>
<dbReference type="Gene3D" id="3.40.50.10070">
    <property type="entry name" value="TolB, N-terminal domain"/>
    <property type="match status" value="1"/>
</dbReference>
<evidence type="ECO:0000256" key="2">
    <source>
        <dbReference type="ARBA" id="ARBA00009820"/>
    </source>
</evidence>
<dbReference type="InterPro" id="IPR011042">
    <property type="entry name" value="6-blade_b-propeller_TolB-like"/>
</dbReference>
<dbReference type="GO" id="GO:0051301">
    <property type="term" value="P:cell division"/>
    <property type="evidence" value="ECO:0007669"/>
    <property type="project" value="UniProtKB-UniRule"/>
</dbReference>
<dbReference type="GO" id="GO:0017038">
    <property type="term" value="P:protein import"/>
    <property type="evidence" value="ECO:0007669"/>
    <property type="project" value="InterPro"/>
</dbReference>
<evidence type="ECO:0000256" key="3">
    <source>
        <dbReference type="ARBA" id="ARBA00022729"/>
    </source>
</evidence>
<keyword evidence="5" id="KW-0132">Cell division</keyword>